<reference evidence="2 3" key="1">
    <citation type="submission" date="2017-02" db="EMBL/GenBank/DDBJ databases">
        <authorList>
            <person name="Peterson S.W."/>
        </authorList>
    </citation>
    <scope>NUCLEOTIDE SEQUENCE [LARGE SCALE GENOMIC DNA]</scope>
    <source>
        <strain evidence="2 3">42ea</strain>
    </source>
</reference>
<dbReference type="Proteomes" id="UP000195611">
    <property type="component" value="Unassembled WGS sequence"/>
</dbReference>
<keyword evidence="1" id="KW-0812">Transmembrane</keyword>
<evidence type="ECO:0000256" key="1">
    <source>
        <dbReference type="SAM" id="Phobius"/>
    </source>
</evidence>
<keyword evidence="1" id="KW-0472">Membrane</keyword>
<dbReference type="InterPro" id="IPR023991">
    <property type="entry name" value="Bacteriocin_IIb_lactobn/cerein"/>
</dbReference>
<dbReference type="NCBIfam" id="TIGR03949">
    <property type="entry name" value="bact_IIb_cerein"/>
    <property type="match status" value="1"/>
</dbReference>
<keyword evidence="1" id="KW-1133">Transmembrane helix</keyword>
<dbReference type="AlphaFoldDB" id="A0A1R4J096"/>
<accession>A0A1R4J096</accession>
<evidence type="ECO:0000313" key="2">
    <source>
        <dbReference type="EMBL" id="SJN25364.1"/>
    </source>
</evidence>
<evidence type="ECO:0000313" key="3">
    <source>
        <dbReference type="Proteomes" id="UP000195611"/>
    </source>
</evidence>
<organism evidence="2 3">
    <name type="scientific">Marinilactibacillus psychrotolerans 42ea</name>
    <dbReference type="NCBI Taxonomy" id="1255609"/>
    <lineage>
        <taxon>Bacteria</taxon>
        <taxon>Bacillati</taxon>
        <taxon>Bacillota</taxon>
        <taxon>Bacilli</taxon>
        <taxon>Lactobacillales</taxon>
        <taxon>Carnobacteriaceae</taxon>
        <taxon>Marinilactibacillus</taxon>
    </lineage>
</organism>
<protein>
    <recommendedName>
        <fullName evidence="4">Class IIb bacteriocin, lactobin A/cerein 7B family</fullName>
    </recommendedName>
</protein>
<dbReference type="RefSeq" id="WP_087057425.1">
    <property type="nucleotide sequence ID" value="NZ_FUKW01000056.1"/>
</dbReference>
<feature type="transmembrane region" description="Helical" evidence="1">
    <location>
        <begin position="29"/>
        <end position="55"/>
    </location>
</feature>
<evidence type="ECO:0008006" key="4">
    <source>
        <dbReference type="Google" id="ProtNLM"/>
    </source>
</evidence>
<gene>
    <name evidence="2" type="ORF">FM115_03325</name>
</gene>
<sequence length="56" mass="5696">MDGALKKDVTNDRIKVLNEEELMGIEGGFAVTGSAIIGGVLFVGGVALGAAWAFAD</sequence>
<dbReference type="EMBL" id="FUKW01000056">
    <property type="protein sequence ID" value="SJN25364.1"/>
    <property type="molecule type" value="Genomic_DNA"/>
</dbReference>
<dbReference type="GO" id="GO:0042742">
    <property type="term" value="P:defense response to bacterium"/>
    <property type="evidence" value="ECO:0007669"/>
    <property type="project" value="InterPro"/>
</dbReference>
<name>A0A1R4J096_9LACT</name>
<proteinExistence type="predicted"/>